<name>A0A2K3CUN7_CHLRE</name>
<feature type="signal peptide" evidence="3">
    <location>
        <begin position="1"/>
        <end position="20"/>
    </location>
</feature>
<keyword evidence="2" id="KW-0812">Transmembrane</keyword>
<keyword evidence="2" id="KW-0472">Membrane</keyword>
<dbReference type="AlphaFoldDB" id="A0A2K3CUN7"/>
<evidence type="ECO:0000313" key="5">
    <source>
        <dbReference type="Proteomes" id="UP000006906"/>
    </source>
</evidence>
<dbReference type="PaxDb" id="3055-EDP04590"/>
<dbReference type="KEGG" id="cre:CHLRE_16g686550v5"/>
<feature type="compositionally biased region" description="Gly residues" evidence="1">
    <location>
        <begin position="305"/>
        <end position="320"/>
    </location>
</feature>
<reference evidence="4 5" key="1">
    <citation type="journal article" date="2007" name="Science">
        <title>The Chlamydomonas genome reveals the evolution of key animal and plant functions.</title>
        <authorList>
            <person name="Merchant S.S."/>
            <person name="Prochnik S.E."/>
            <person name="Vallon O."/>
            <person name="Harris E.H."/>
            <person name="Karpowicz S.J."/>
            <person name="Witman G.B."/>
            <person name="Terry A."/>
            <person name="Salamov A."/>
            <person name="Fritz-Laylin L.K."/>
            <person name="Marechal-Drouard L."/>
            <person name="Marshall W.F."/>
            <person name="Qu L.H."/>
            <person name="Nelson D.R."/>
            <person name="Sanderfoot A.A."/>
            <person name="Spalding M.H."/>
            <person name="Kapitonov V.V."/>
            <person name="Ren Q."/>
            <person name="Ferris P."/>
            <person name="Lindquist E."/>
            <person name="Shapiro H."/>
            <person name="Lucas S.M."/>
            <person name="Grimwood J."/>
            <person name="Schmutz J."/>
            <person name="Cardol P."/>
            <person name="Cerutti H."/>
            <person name="Chanfreau G."/>
            <person name="Chen C.L."/>
            <person name="Cognat V."/>
            <person name="Croft M.T."/>
            <person name="Dent R."/>
            <person name="Dutcher S."/>
            <person name="Fernandez E."/>
            <person name="Fukuzawa H."/>
            <person name="Gonzalez-Ballester D."/>
            <person name="Gonzalez-Halphen D."/>
            <person name="Hallmann A."/>
            <person name="Hanikenne M."/>
            <person name="Hippler M."/>
            <person name="Inwood W."/>
            <person name="Jabbari K."/>
            <person name="Kalanon M."/>
            <person name="Kuras R."/>
            <person name="Lefebvre P.A."/>
            <person name="Lemaire S.D."/>
            <person name="Lobanov A.V."/>
            <person name="Lohr M."/>
            <person name="Manuell A."/>
            <person name="Meier I."/>
            <person name="Mets L."/>
            <person name="Mittag M."/>
            <person name="Mittelmeier T."/>
            <person name="Moroney J.V."/>
            <person name="Moseley J."/>
            <person name="Napoli C."/>
            <person name="Nedelcu A.M."/>
            <person name="Niyogi K."/>
            <person name="Novoselov S.V."/>
            <person name="Paulsen I.T."/>
            <person name="Pazour G."/>
            <person name="Purton S."/>
            <person name="Ral J.P."/>
            <person name="Riano-Pachon D.M."/>
            <person name="Riekhof W."/>
            <person name="Rymarquis L."/>
            <person name="Schroda M."/>
            <person name="Stern D."/>
            <person name="Umen J."/>
            <person name="Willows R."/>
            <person name="Wilson N."/>
            <person name="Zimmer S.L."/>
            <person name="Allmer J."/>
            <person name="Balk J."/>
            <person name="Bisova K."/>
            <person name="Chen C.J."/>
            <person name="Elias M."/>
            <person name="Gendler K."/>
            <person name="Hauser C."/>
            <person name="Lamb M.R."/>
            <person name="Ledford H."/>
            <person name="Long J.C."/>
            <person name="Minagawa J."/>
            <person name="Page M.D."/>
            <person name="Pan J."/>
            <person name="Pootakham W."/>
            <person name="Roje S."/>
            <person name="Rose A."/>
            <person name="Stahlberg E."/>
            <person name="Terauchi A.M."/>
            <person name="Yang P."/>
            <person name="Ball S."/>
            <person name="Bowler C."/>
            <person name="Dieckmann C.L."/>
            <person name="Gladyshev V.N."/>
            <person name="Green P."/>
            <person name="Jorgensen R."/>
            <person name="Mayfield S."/>
            <person name="Mueller-Roeber B."/>
            <person name="Rajamani S."/>
            <person name="Sayre R.T."/>
            <person name="Brokstein P."/>
            <person name="Dubchak I."/>
            <person name="Goodstein D."/>
            <person name="Hornick L."/>
            <person name="Huang Y.W."/>
            <person name="Jhaveri J."/>
            <person name="Luo Y."/>
            <person name="Martinez D."/>
            <person name="Ngau W.C."/>
            <person name="Otillar B."/>
            <person name="Poliakov A."/>
            <person name="Porter A."/>
            <person name="Szajkowski L."/>
            <person name="Werner G."/>
            <person name="Zhou K."/>
            <person name="Grigoriev I.V."/>
            <person name="Rokhsar D.S."/>
            <person name="Grossman A.R."/>
        </authorList>
    </citation>
    <scope>NUCLEOTIDE SEQUENCE [LARGE SCALE GENOMIC DNA]</scope>
    <source>
        <strain evidence="5">CC-503</strain>
    </source>
</reference>
<dbReference type="ExpressionAtlas" id="A0A2K3CUN7">
    <property type="expression patterns" value="baseline"/>
</dbReference>
<evidence type="ECO:0000256" key="3">
    <source>
        <dbReference type="SAM" id="SignalP"/>
    </source>
</evidence>
<evidence type="ECO:0000256" key="2">
    <source>
        <dbReference type="SAM" id="Phobius"/>
    </source>
</evidence>
<feature type="transmembrane region" description="Helical" evidence="2">
    <location>
        <begin position="63"/>
        <end position="81"/>
    </location>
</feature>
<feature type="region of interest" description="Disordered" evidence="1">
    <location>
        <begin position="286"/>
        <end position="361"/>
    </location>
</feature>
<dbReference type="STRING" id="3055.A0A2K3CUN7"/>
<dbReference type="OrthoDB" id="431202at2759"/>
<protein>
    <submittedName>
        <fullName evidence="4">Uncharacterized protein</fullName>
    </submittedName>
</protein>
<dbReference type="PANTHER" id="PTHR31735:SF1">
    <property type="entry name" value="VACUOLAR MEMBRANE PROTEIN YPL162C"/>
    <property type="match status" value="1"/>
</dbReference>
<keyword evidence="5" id="KW-1185">Reference proteome</keyword>
<gene>
    <name evidence="4" type="ORF">CHLRE_16g686550v5</name>
</gene>
<dbReference type="PANTHER" id="PTHR31735">
    <property type="entry name" value="VACUOLAR MEMBRANE PROTEIN YPL162C"/>
    <property type="match status" value="1"/>
</dbReference>
<evidence type="ECO:0000256" key="1">
    <source>
        <dbReference type="SAM" id="MobiDB-lite"/>
    </source>
</evidence>
<feature type="compositionally biased region" description="Basic and acidic residues" evidence="1">
    <location>
        <begin position="287"/>
        <end position="299"/>
    </location>
</feature>
<organism evidence="4 5">
    <name type="scientific">Chlamydomonas reinhardtii</name>
    <name type="common">Chlamydomonas smithii</name>
    <dbReference type="NCBI Taxonomy" id="3055"/>
    <lineage>
        <taxon>Eukaryota</taxon>
        <taxon>Viridiplantae</taxon>
        <taxon>Chlorophyta</taxon>
        <taxon>core chlorophytes</taxon>
        <taxon>Chlorophyceae</taxon>
        <taxon>CS clade</taxon>
        <taxon>Chlamydomonadales</taxon>
        <taxon>Chlamydomonadaceae</taxon>
        <taxon>Chlamydomonas</taxon>
    </lineage>
</organism>
<keyword evidence="2" id="KW-1133">Transmembrane helix</keyword>
<dbReference type="Pfam" id="PF12400">
    <property type="entry name" value="STIMATE"/>
    <property type="match status" value="1"/>
</dbReference>
<dbReference type="EMBL" id="CM008977">
    <property type="protein sequence ID" value="PNW72001.1"/>
    <property type="molecule type" value="Genomic_DNA"/>
</dbReference>
<accession>A0A2K3CUN7</accession>
<dbReference type="Proteomes" id="UP000006906">
    <property type="component" value="Chromosome 16"/>
</dbReference>
<dbReference type="GO" id="GO:0016020">
    <property type="term" value="C:membrane"/>
    <property type="evidence" value="ECO:0000318"/>
    <property type="project" value="GO_Central"/>
</dbReference>
<dbReference type="InterPro" id="IPR022127">
    <property type="entry name" value="STIMATE/YPL162C"/>
</dbReference>
<feature type="region of interest" description="Disordered" evidence="1">
    <location>
        <begin position="25"/>
        <end position="44"/>
    </location>
</feature>
<keyword evidence="3" id="KW-0732">Signal</keyword>
<dbReference type="GeneID" id="5717653"/>
<proteinExistence type="predicted"/>
<evidence type="ECO:0000313" key="4">
    <source>
        <dbReference type="EMBL" id="PNW72001.1"/>
    </source>
</evidence>
<feature type="chain" id="PRO_5014439105" evidence="3">
    <location>
        <begin position="21"/>
        <end position="361"/>
    </location>
</feature>
<sequence length="361" mass="37654">MWVLCNILLVLLAYSTGAQALGSPSSSAATAPSTPASTQAAQAPAASTAAHSDAECRIISGPSALGAQLLLLVIVISALLLKRHQERPRRAWNVWLLDVSKQACSAGAGHLCGMGIAVIAHKRAAGASECGWYLVVYLMDCTLGISLAIAFHRLMHVAVRRRHGQLLAARDRDHRGQTEQQRPWHPWTEALLESGNYGDPPSARRWAIQAAGWVTCVVSARLSVGVTVLSSLRLMGALAGGLDRVCAGHPEAELFTVMVGIPMLLNVGQAWIQDQVLKWTARRRIKRGGDEPSPDDRGDLLLPLTGGGGGGGAGGGGAGGSSNTLAKGSSDDLHLVVAASGGLGRNRNTSTVMDKAPGLSD</sequence>
<dbReference type="RefSeq" id="XP_042915917.1">
    <property type="nucleotide sequence ID" value="XM_043071580.1"/>
</dbReference>
<dbReference type="Gramene" id="PNW72001">
    <property type="protein sequence ID" value="PNW72001"/>
    <property type="gene ID" value="CHLRE_16g686550v5"/>
</dbReference>
<dbReference type="InParanoid" id="A0A2K3CUN7"/>
<feature type="transmembrane region" description="Helical" evidence="2">
    <location>
        <begin position="132"/>
        <end position="152"/>
    </location>
</feature>